<feature type="transmembrane region" description="Helical" evidence="10">
    <location>
        <begin position="689"/>
        <end position="709"/>
    </location>
</feature>
<evidence type="ECO:0000256" key="8">
    <source>
        <dbReference type="ARBA" id="ARBA00023136"/>
    </source>
</evidence>
<keyword evidence="7 10" id="KW-1133">Transmembrane helix</keyword>
<dbReference type="FunFam" id="3.40.50.300:FF:002134">
    <property type="entry name" value="ABC transporter ATP-binding protein/permease wht-1"/>
    <property type="match status" value="1"/>
</dbReference>
<dbReference type="PANTHER" id="PTHR48041">
    <property type="entry name" value="ABC TRANSPORTER G FAMILY MEMBER 28"/>
    <property type="match status" value="1"/>
</dbReference>
<dbReference type="Proteomes" id="UP000887577">
    <property type="component" value="Unplaced"/>
</dbReference>
<evidence type="ECO:0000256" key="10">
    <source>
        <dbReference type="SAM" id="Phobius"/>
    </source>
</evidence>
<name>A0A914YG45_9BILA</name>
<dbReference type="SUPFAM" id="SSF52540">
    <property type="entry name" value="P-loop containing nucleoside triphosphate hydrolases"/>
    <property type="match status" value="1"/>
</dbReference>
<keyword evidence="5" id="KW-0547">Nucleotide-binding</keyword>
<sequence length="715" mass="80776">MSSEKVPSNWMSNSNDASFSAKTAKQKGTKTVGFSERTDMTQSESKSKMLVSAEEKTTIVPDMPETNVTTGKSPKVLVFKDLFVSVPMMEKRSFVERLQFWKKHETIRREVLHGVSGVAEPGEILAIMGASGAGKTTLLNVLTHRNLKSLEINGEVTVNGEPLTLGEFQRMSSYVQQADIFMGAVTVREHLIFSARLRMGRRFSDAEKIARVDQVITQMNLVKCQNTLIGQRHEKSISLGEKKRLAFACEVLTDPSILFCDEPTSGLDAFMAKQVVKALQDLAKEGKTIVLTIHQPSSQIFNMFNKLCLMALGEIVFLGPPKKAAGIFKQAGYPMCGRDNPAEFCIEKLASHEGETEADRKDRVVKIKSTYDDSNMGSLYQNRIYGSVSERRKKLGNQDVRESNKYAAGWFTQVLWLFVRSFRATLRDPLLLKVRLAQTLMTAIVVGVVYWDISKPEKDTILTINGFLFNCVRDCIFMLIFPCLTVFTDEMPVFLRENHGNIYRTDAYFIGKNLAELPQYLLLPIIYSLIVFFMARVHEYTAIQFFIFLGVNITVTNLAVSIGYAAACIFGTTEIATQVLPLITMPIMCFGGFFVNLKRISRALHFMQHLSWHRYAFEIQMINKWEPAKDDHIKSCPSNEIDSLNSTKYFDEKIASHETIKECDWGNSGTAILDFFSFGKESNEMLKNFGVLLFMIILFRTVAVSALFIRARLIR</sequence>
<evidence type="ECO:0000313" key="12">
    <source>
        <dbReference type="Proteomes" id="UP000887577"/>
    </source>
</evidence>
<feature type="domain" description="ABC transporter" evidence="11">
    <location>
        <begin position="95"/>
        <end position="337"/>
    </location>
</feature>
<evidence type="ECO:0000313" key="13">
    <source>
        <dbReference type="WBParaSite" id="PSU_v2.g19273.t1"/>
    </source>
</evidence>
<dbReference type="InterPro" id="IPR003593">
    <property type="entry name" value="AAA+_ATPase"/>
</dbReference>
<dbReference type="WBParaSite" id="PSU_v2.g19273.t1">
    <property type="protein sequence ID" value="PSU_v2.g19273.t1"/>
    <property type="gene ID" value="PSU_v2.g19273"/>
</dbReference>
<dbReference type="AlphaFoldDB" id="A0A914YG45"/>
<dbReference type="GO" id="GO:0140359">
    <property type="term" value="F:ABC-type transporter activity"/>
    <property type="evidence" value="ECO:0007669"/>
    <property type="project" value="InterPro"/>
</dbReference>
<keyword evidence="6" id="KW-0067">ATP-binding</keyword>
<feature type="transmembrane region" description="Helical" evidence="10">
    <location>
        <begin position="430"/>
        <end position="451"/>
    </location>
</feature>
<evidence type="ECO:0000256" key="9">
    <source>
        <dbReference type="SAM" id="MobiDB-lite"/>
    </source>
</evidence>
<comment type="similarity">
    <text evidence="2">Belongs to the ABC transporter superfamily. ABCG family. Eye pigment precursor importer (TC 3.A.1.204) subfamily.</text>
</comment>
<reference evidence="13" key="1">
    <citation type="submission" date="2022-11" db="UniProtKB">
        <authorList>
            <consortium name="WormBaseParasite"/>
        </authorList>
    </citation>
    <scope>IDENTIFICATION</scope>
</reference>
<dbReference type="GO" id="GO:0005524">
    <property type="term" value="F:ATP binding"/>
    <property type="evidence" value="ECO:0007669"/>
    <property type="project" value="UniProtKB-KW"/>
</dbReference>
<dbReference type="InterPro" id="IPR013525">
    <property type="entry name" value="ABC2_TM"/>
</dbReference>
<dbReference type="InterPro" id="IPR050352">
    <property type="entry name" value="ABCG_transporters"/>
</dbReference>
<proteinExistence type="inferred from homology"/>
<dbReference type="InterPro" id="IPR003439">
    <property type="entry name" value="ABC_transporter-like_ATP-bd"/>
</dbReference>
<dbReference type="InterPro" id="IPR027417">
    <property type="entry name" value="P-loop_NTPase"/>
</dbReference>
<keyword evidence="4 10" id="KW-0812">Transmembrane</keyword>
<feature type="transmembrane region" description="Helical" evidence="10">
    <location>
        <begin position="463"/>
        <end position="487"/>
    </location>
</feature>
<dbReference type="Gene3D" id="3.40.50.300">
    <property type="entry name" value="P-loop containing nucleotide triphosphate hydrolases"/>
    <property type="match status" value="1"/>
</dbReference>
<evidence type="ECO:0000259" key="11">
    <source>
        <dbReference type="PROSITE" id="PS50893"/>
    </source>
</evidence>
<feature type="transmembrane region" description="Helical" evidence="10">
    <location>
        <begin position="579"/>
        <end position="597"/>
    </location>
</feature>
<dbReference type="PROSITE" id="PS50893">
    <property type="entry name" value="ABC_TRANSPORTER_2"/>
    <property type="match status" value="1"/>
</dbReference>
<dbReference type="GO" id="GO:0016887">
    <property type="term" value="F:ATP hydrolysis activity"/>
    <property type="evidence" value="ECO:0007669"/>
    <property type="project" value="InterPro"/>
</dbReference>
<evidence type="ECO:0000256" key="5">
    <source>
        <dbReference type="ARBA" id="ARBA00022741"/>
    </source>
</evidence>
<organism evidence="12 13">
    <name type="scientific">Panagrolaimus superbus</name>
    <dbReference type="NCBI Taxonomy" id="310955"/>
    <lineage>
        <taxon>Eukaryota</taxon>
        <taxon>Metazoa</taxon>
        <taxon>Ecdysozoa</taxon>
        <taxon>Nematoda</taxon>
        <taxon>Chromadorea</taxon>
        <taxon>Rhabditida</taxon>
        <taxon>Tylenchina</taxon>
        <taxon>Panagrolaimomorpha</taxon>
        <taxon>Panagrolaimoidea</taxon>
        <taxon>Panagrolaimidae</taxon>
        <taxon>Panagrolaimus</taxon>
    </lineage>
</organism>
<evidence type="ECO:0000256" key="1">
    <source>
        <dbReference type="ARBA" id="ARBA00004141"/>
    </source>
</evidence>
<dbReference type="InterPro" id="IPR017871">
    <property type="entry name" value="ABC_transporter-like_CS"/>
</dbReference>
<feature type="transmembrane region" description="Helical" evidence="10">
    <location>
        <begin position="517"/>
        <end position="535"/>
    </location>
</feature>
<feature type="transmembrane region" description="Helical" evidence="10">
    <location>
        <begin position="542"/>
        <end position="567"/>
    </location>
</feature>
<evidence type="ECO:0000256" key="3">
    <source>
        <dbReference type="ARBA" id="ARBA00022448"/>
    </source>
</evidence>
<dbReference type="CDD" id="cd03213">
    <property type="entry name" value="ABCG_EPDR"/>
    <property type="match status" value="1"/>
</dbReference>
<keyword evidence="8 10" id="KW-0472">Membrane</keyword>
<keyword evidence="12" id="KW-1185">Reference proteome</keyword>
<feature type="compositionally biased region" description="Polar residues" evidence="9">
    <location>
        <begin position="1"/>
        <end position="23"/>
    </location>
</feature>
<dbReference type="PROSITE" id="PS00211">
    <property type="entry name" value="ABC_TRANSPORTER_1"/>
    <property type="match status" value="1"/>
</dbReference>
<evidence type="ECO:0000256" key="6">
    <source>
        <dbReference type="ARBA" id="ARBA00022840"/>
    </source>
</evidence>
<evidence type="ECO:0000256" key="7">
    <source>
        <dbReference type="ARBA" id="ARBA00022989"/>
    </source>
</evidence>
<evidence type="ECO:0000256" key="2">
    <source>
        <dbReference type="ARBA" id="ARBA00005814"/>
    </source>
</evidence>
<dbReference type="GO" id="GO:0005886">
    <property type="term" value="C:plasma membrane"/>
    <property type="evidence" value="ECO:0007669"/>
    <property type="project" value="TreeGrafter"/>
</dbReference>
<evidence type="ECO:0000256" key="4">
    <source>
        <dbReference type="ARBA" id="ARBA00022692"/>
    </source>
</evidence>
<dbReference type="PANTHER" id="PTHR48041:SF93">
    <property type="entry name" value="ABC TRANSPORTER ATP-BINDING PROTEIN_PERMEASE WHT-1"/>
    <property type="match status" value="1"/>
</dbReference>
<comment type="subcellular location">
    <subcellularLocation>
        <location evidence="1">Membrane</location>
        <topology evidence="1">Multi-pass membrane protein</topology>
    </subcellularLocation>
</comment>
<dbReference type="Pfam" id="PF01061">
    <property type="entry name" value="ABC2_membrane"/>
    <property type="match status" value="1"/>
</dbReference>
<protein>
    <submittedName>
        <fullName evidence="13">ABC transporter domain-containing protein</fullName>
    </submittedName>
</protein>
<dbReference type="Pfam" id="PF00005">
    <property type="entry name" value="ABC_tran"/>
    <property type="match status" value="1"/>
</dbReference>
<feature type="region of interest" description="Disordered" evidence="9">
    <location>
        <begin position="1"/>
        <end position="52"/>
    </location>
</feature>
<dbReference type="SMART" id="SM00382">
    <property type="entry name" value="AAA"/>
    <property type="match status" value="1"/>
</dbReference>
<keyword evidence="3" id="KW-0813">Transport</keyword>
<accession>A0A914YG45</accession>